<dbReference type="InterPro" id="IPR059177">
    <property type="entry name" value="GH29D-like_dom"/>
</dbReference>
<comment type="caution">
    <text evidence="11">The sequence shown here is derived from an EMBL/GenBank/DDBJ whole genome shotgun (WGS) entry which is preliminary data.</text>
</comment>
<dbReference type="Gene3D" id="3.20.20.80">
    <property type="entry name" value="Glycosidases"/>
    <property type="match status" value="1"/>
</dbReference>
<name>A0A9D1RID1_9BACT</name>
<evidence type="ECO:0000259" key="8">
    <source>
        <dbReference type="Pfam" id="PF00754"/>
    </source>
</evidence>
<dbReference type="GO" id="GO:0004563">
    <property type="term" value="F:beta-N-acetylhexosaminidase activity"/>
    <property type="evidence" value="ECO:0007669"/>
    <property type="project" value="UniProtKB-EC"/>
</dbReference>
<protein>
    <recommendedName>
        <fullName evidence="3">beta-N-acetylhexosaminidase</fullName>
        <ecNumber evidence="3">3.2.1.52</ecNumber>
    </recommendedName>
</protein>
<feature type="active site" description="Proton donor" evidence="6">
    <location>
        <position position="330"/>
    </location>
</feature>
<dbReference type="Pfam" id="PF13290">
    <property type="entry name" value="CHB_HEX_C_1"/>
    <property type="match status" value="1"/>
</dbReference>
<dbReference type="PANTHER" id="PTHR22600:SF57">
    <property type="entry name" value="BETA-N-ACETYLHEXOSAMINIDASE"/>
    <property type="match status" value="1"/>
</dbReference>
<reference evidence="11" key="2">
    <citation type="submission" date="2021-04" db="EMBL/GenBank/DDBJ databases">
        <authorList>
            <person name="Gilroy R."/>
        </authorList>
    </citation>
    <scope>NUCLEOTIDE SEQUENCE</scope>
    <source>
        <strain evidence="11">Gambia16-930</strain>
    </source>
</reference>
<comment type="catalytic activity">
    <reaction evidence="1">
        <text>Hydrolysis of terminal non-reducing N-acetyl-D-hexosamine residues in N-acetyl-beta-D-hexosaminides.</text>
        <dbReference type="EC" id="3.2.1.52"/>
    </reaction>
</comment>
<evidence type="ECO:0000256" key="1">
    <source>
        <dbReference type="ARBA" id="ARBA00001231"/>
    </source>
</evidence>
<dbReference type="PANTHER" id="PTHR22600">
    <property type="entry name" value="BETA-HEXOSAMINIDASE"/>
    <property type="match status" value="1"/>
</dbReference>
<evidence type="ECO:0000313" key="11">
    <source>
        <dbReference type="EMBL" id="HIW87131.1"/>
    </source>
</evidence>
<feature type="domain" description="Glycoside hydrolase family 20 catalytic" evidence="7">
    <location>
        <begin position="151"/>
        <end position="499"/>
    </location>
</feature>
<evidence type="ECO:0000259" key="10">
    <source>
        <dbReference type="Pfam" id="PF13290"/>
    </source>
</evidence>
<dbReference type="InterPro" id="IPR025705">
    <property type="entry name" value="Beta_hexosaminidase_sua/sub"/>
</dbReference>
<reference evidence="11" key="1">
    <citation type="journal article" date="2021" name="PeerJ">
        <title>Extensive microbial diversity within the chicken gut microbiome revealed by metagenomics and culture.</title>
        <authorList>
            <person name="Gilroy R."/>
            <person name="Ravi A."/>
            <person name="Getino M."/>
            <person name="Pursley I."/>
            <person name="Horton D.L."/>
            <person name="Alikhan N.F."/>
            <person name="Baker D."/>
            <person name="Gharbi K."/>
            <person name="Hall N."/>
            <person name="Watson M."/>
            <person name="Adriaenssens E.M."/>
            <person name="Foster-Nyarko E."/>
            <person name="Jarju S."/>
            <person name="Secka A."/>
            <person name="Antonio M."/>
            <person name="Oren A."/>
            <person name="Chaudhuri R.R."/>
            <person name="La Ragione R."/>
            <person name="Hildebrand F."/>
            <person name="Pallen M.J."/>
        </authorList>
    </citation>
    <scope>NUCLEOTIDE SEQUENCE</scope>
    <source>
        <strain evidence="11">Gambia16-930</strain>
    </source>
</reference>
<evidence type="ECO:0000256" key="5">
    <source>
        <dbReference type="ARBA" id="ARBA00023295"/>
    </source>
</evidence>
<dbReference type="InterPro" id="IPR029018">
    <property type="entry name" value="Hex-like_dom2"/>
</dbReference>
<dbReference type="SUPFAM" id="SSF51445">
    <property type="entry name" value="(Trans)glycosidases"/>
    <property type="match status" value="1"/>
</dbReference>
<dbReference type="SUPFAM" id="SSF55545">
    <property type="entry name" value="beta-N-acetylhexosaminidase-like domain"/>
    <property type="match status" value="1"/>
</dbReference>
<dbReference type="AlphaFoldDB" id="A0A9D1RID1"/>
<dbReference type="InterPro" id="IPR000421">
    <property type="entry name" value="FA58C"/>
</dbReference>
<evidence type="ECO:0000256" key="4">
    <source>
        <dbReference type="ARBA" id="ARBA00022801"/>
    </source>
</evidence>
<evidence type="ECO:0000259" key="7">
    <source>
        <dbReference type="Pfam" id="PF00728"/>
    </source>
</evidence>
<sequence length="761" mass="87114">FAVHAQTAISVVPKPVSVEQRDGKPFMLDANTKVVVNVGNPELEVAEYLHEYLRKAFGDVKPIVDKKPNAKYNMANSIIFVGVSDKILGKEGYQLNVLPDRIIIQANENAGFFYAVQTLFQLTESDFLSVDRKDKGSYSVPQCKIVDYPRFAYRGKHLDVARHFFTVEQVKRYIDLLAFHKLNVFHFHLTDDQGWRIEIKRYPRLQTVASKRRATIIGHYTDNDARNPNYDNVEHSGYYTQEQIRDIVNYAAKRQITVIPEIEMPGHALAALAAYPSLGCKDTNYEVACTWGVFDQVFCTKDETIEFLKNVLDEVADLFPSPYIHIGGDECPKTRWQHCPECQKQIREHGLKDEYELQSYFMQQMEEHLEKKHKKVIAWDEILEGGIKGDVTVMSWQGEKGGIDAARSGHNAIMAPAAYLYFDYYQAEADNEPLAIGGYTPLKKVYHYEPVPKELLPEERKYIIGVQANTWTEYLPDFDKVLYMDYPRTAALSETAWTQKENKDYKDFLNRLEHLLKCYDAMQVNYSRSHYAISADVFYNSDTRQVELKLNTPAENSRVVYTLDGSEPDGNSKVFSDKIIIDSTTLVSACAIRDGEIISPVFRSVYNLNKATGRKYVLEHPNPQYSGSTANALTDGMKGSQKSFDKWVGTLGHDYNLVLDLERQEEFSHISISFLDGVGSWIFLPTEVSFYYSDDGLEWNLIPPQDCTIDRQGQIQTYNVNTEPLRARYIKVYARTVRQCPEGHPGYGYDAHCFADEIIVK</sequence>
<proteinExistence type="inferred from homology"/>
<dbReference type="InterPro" id="IPR017853">
    <property type="entry name" value="GH"/>
</dbReference>
<dbReference type="Pfam" id="PF00728">
    <property type="entry name" value="Glyco_hydro_20"/>
    <property type="match status" value="1"/>
</dbReference>
<dbReference type="Pfam" id="PF00754">
    <property type="entry name" value="F5_F8_type_C"/>
    <property type="match status" value="1"/>
</dbReference>
<dbReference type="Proteomes" id="UP000824267">
    <property type="component" value="Unassembled WGS sequence"/>
</dbReference>
<dbReference type="GO" id="GO:0016020">
    <property type="term" value="C:membrane"/>
    <property type="evidence" value="ECO:0007669"/>
    <property type="project" value="TreeGrafter"/>
</dbReference>
<dbReference type="SUPFAM" id="SSF49785">
    <property type="entry name" value="Galactose-binding domain-like"/>
    <property type="match status" value="1"/>
</dbReference>
<gene>
    <name evidence="11" type="ORF">IAC47_02525</name>
</gene>
<evidence type="ECO:0000256" key="6">
    <source>
        <dbReference type="PIRSR" id="PIRSR625705-1"/>
    </source>
</evidence>
<dbReference type="Pfam" id="PF02838">
    <property type="entry name" value="Glyco_hydro_20b"/>
    <property type="match status" value="1"/>
</dbReference>
<feature type="domain" description="GH29D-like beta-sandwich" evidence="10">
    <location>
        <begin position="545"/>
        <end position="599"/>
    </location>
</feature>
<dbReference type="InterPro" id="IPR008979">
    <property type="entry name" value="Galactose-bd-like_sf"/>
</dbReference>
<evidence type="ECO:0000313" key="12">
    <source>
        <dbReference type="Proteomes" id="UP000824267"/>
    </source>
</evidence>
<evidence type="ECO:0000256" key="3">
    <source>
        <dbReference type="ARBA" id="ARBA00012663"/>
    </source>
</evidence>
<feature type="non-terminal residue" evidence="11">
    <location>
        <position position="1"/>
    </location>
</feature>
<feature type="domain" description="F5/8 type C" evidence="8">
    <location>
        <begin position="626"/>
        <end position="736"/>
    </location>
</feature>
<accession>A0A9D1RID1</accession>
<feature type="domain" description="Beta-hexosaminidase bacterial type N-terminal" evidence="9">
    <location>
        <begin position="9"/>
        <end position="148"/>
    </location>
</feature>
<dbReference type="EMBL" id="DXGG01000084">
    <property type="protein sequence ID" value="HIW87131.1"/>
    <property type="molecule type" value="Genomic_DNA"/>
</dbReference>
<evidence type="ECO:0000256" key="2">
    <source>
        <dbReference type="ARBA" id="ARBA00006285"/>
    </source>
</evidence>
<dbReference type="Gene3D" id="2.60.120.260">
    <property type="entry name" value="Galactose-binding domain-like"/>
    <property type="match status" value="1"/>
</dbReference>
<organism evidence="11 12">
    <name type="scientific">Candidatus Onthomorpha intestinigallinarum</name>
    <dbReference type="NCBI Taxonomy" id="2840880"/>
    <lineage>
        <taxon>Bacteria</taxon>
        <taxon>Pseudomonadati</taxon>
        <taxon>Bacteroidota</taxon>
        <taxon>Bacteroidia</taxon>
        <taxon>Bacteroidales</taxon>
        <taxon>Candidatus Onthomorpha</taxon>
    </lineage>
</organism>
<dbReference type="PRINTS" id="PR00738">
    <property type="entry name" value="GLHYDRLASE20"/>
</dbReference>
<dbReference type="GO" id="GO:0030203">
    <property type="term" value="P:glycosaminoglycan metabolic process"/>
    <property type="evidence" value="ECO:0007669"/>
    <property type="project" value="TreeGrafter"/>
</dbReference>
<evidence type="ECO:0000259" key="9">
    <source>
        <dbReference type="Pfam" id="PF02838"/>
    </source>
</evidence>
<dbReference type="CDD" id="cd06563">
    <property type="entry name" value="GH20_chitobiase-like"/>
    <property type="match status" value="1"/>
</dbReference>
<comment type="similarity">
    <text evidence="2">Belongs to the glycosyl hydrolase 20 family.</text>
</comment>
<dbReference type="GO" id="GO:0005975">
    <property type="term" value="P:carbohydrate metabolic process"/>
    <property type="evidence" value="ECO:0007669"/>
    <property type="project" value="InterPro"/>
</dbReference>
<dbReference type="InterPro" id="IPR015882">
    <property type="entry name" value="HEX_bac_N"/>
</dbReference>
<keyword evidence="4" id="KW-0378">Hydrolase</keyword>
<dbReference type="Gene3D" id="3.30.379.10">
    <property type="entry name" value="Chitobiase/beta-hexosaminidase domain 2-like"/>
    <property type="match status" value="1"/>
</dbReference>
<dbReference type="InterPro" id="IPR015883">
    <property type="entry name" value="Glyco_hydro_20_cat"/>
</dbReference>
<keyword evidence="5" id="KW-0326">Glycosidase</keyword>
<dbReference type="EC" id="3.2.1.52" evidence="3"/>